<gene>
    <name evidence="1" type="ORF">VVAX_03906</name>
</gene>
<proteinExistence type="predicted"/>
<evidence type="ECO:0000313" key="1">
    <source>
        <dbReference type="EMBL" id="CAA2106776.1"/>
    </source>
</evidence>
<dbReference type="RefSeq" id="WP_339091468.1">
    <property type="nucleotide sequence ID" value="NZ_LR743507.1"/>
</dbReference>
<accession>A0A679J356</accession>
<dbReference type="EMBL" id="LR743507">
    <property type="protein sequence ID" value="CAA2106776.1"/>
    <property type="molecule type" value="Genomic_DNA"/>
</dbReference>
<reference evidence="1" key="1">
    <citation type="submission" date="2019-12" db="EMBL/GenBank/DDBJ databases">
        <authorList>
            <person name="Cremers G."/>
        </authorList>
    </citation>
    <scope>NUCLEOTIDE SEQUENCE</scope>
    <source>
        <strain evidence="1">Vvax</strain>
    </source>
</reference>
<evidence type="ECO:0008006" key="2">
    <source>
        <dbReference type="Google" id="ProtNLM"/>
    </source>
</evidence>
<protein>
    <recommendedName>
        <fullName evidence="2">Preprotein translocase subunit SecD</fullName>
    </recommendedName>
</protein>
<name>A0A679J356_VARPD</name>
<sequence>MKAQDIIADGQDFTVIGGRTVRKGSVGAFLANARVLEDARASAEDRHTAQQDLHALVPTLDALGLFDVFELRSPALRDEVEQARHRAALNPAPAAASPNA</sequence>
<organism evidence="1">
    <name type="scientific">Variovorax paradoxus</name>
    <dbReference type="NCBI Taxonomy" id="34073"/>
    <lineage>
        <taxon>Bacteria</taxon>
        <taxon>Pseudomonadati</taxon>
        <taxon>Pseudomonadota</taxon>
        <taxon>Betaproteobacteria</taxon>
        <taxon>Burkholderiales</taxon>
        <taxon>Comamonadaceae</taxon>
        <taxon>Variovorax</taxon>
    </lineage>
</organism>
<dbReference type="AlphaFoldDB" id="A0A679J356"/>